<dbReference type="PANTHER" id="PTHR21310">
    <property type="entry name" value="AMINOGLYCOSIDE PHOSPHOTRANSFERASE-RELATED-RELATED"/>
    <property type="match status" value="1"/>
</dbReference>
<proteinExistence type="predicted"/>
<feature type="domain" description="Aminoglycoside phosphotransferase" evidence="1">
    <location>
        <begin position="51"/>
        <end position="267"/>
    </location>
</feature>
<sequence length="314" mass="33182">MVTWLGAPSVAALREALHEVAPQLGGGAIVPRNLVPDAAPEWSAATAVLAGRYVVKFAWAEPAALRIRHQVRVLGALKVSAPWLALPAVVVASESPALLVTELAAAVPFFDVRHLVGAGGRARVAQDLGAVLARLHDPDVLAAVSAAAGPLAAPVMPAATDALRRGPAAPAPDARWERVAAWCDWTDRVLGPAPGRSGLVHGDFHGGNHLWDERSLRLELVVDWETAGPAEPEYDLRCLPGDCGMELFGAVVDAYERVSGAALDRDRIMGWHVRTVLDDVLWRVEAGVPMPDRRTAGEWVDDLGARLAGFGVGG</sequence>
<dbReference type="SUPFAM" id="SSF56112">
    <property type="entry name" value="Protein kinase-like (PK-like)"/>
    <property type="match status" value="1"/>
</dbReference>
<gene>
    <name evidence="2" type="ORF">GCM10017581_025610</name>
</gene>
<comment type="caution">
    <text evidence="2">The sequence shown here is derived from an EMBL/GenBank/DDBJ whole genome shotgun (WGS) entry which is preliminary data.</text>
</comment>
<evidence type="ECO:0000313" key="2">
    <source>
        <dbReference type="EMBL" id="GLL00820.1"/>
    </source>
</evidence>
<protein>
    <recommendedName>
        <fullName evidence="1">Aminoglycoside phosphotransferase domain-containing protein</fullName>
    </recommendedName>
</protein>
<reference evidence="2" key="1">
    <citation type="journal article" date="2014" name="Int. J. Syst. Evol. Microbiol.">
        <title>Complete genome sequence of Corynebacterium casei LMG S-19264T (=DSM 44701T), isolated from a smear-ripened cheese.</title>
        <authorList>
            <consortium name="US DOE Joint Genome Institute (JGI-PGF)"/>
            <person name="Walter F."/>
            <person name="Albersmeier A."/>
            <person name="Kalinowski J."/>
            <person name="Ruckert C."/>
        </authorList>
    </citation>
    <scope>NUCLEOTIDE SEQUENCE</scope>
    <source>
        <strain evidence="2">VKM Ac-1321</strain>
    </source>
</reference>
<organism evidence="2 3">
    <name type="scientific">Dactylosporangium matsuzakiense</name>
    <dbReference type="NCBI Taxonomy" id="53360"/>
    <lineage>
        <taxon>Bacteria</taxon>
        <taxon>Bacillati</taxon>
        <taxon>Actinomycetota</taxon>
        <taxon>Actinomycetes</taxon>
        <taxon>Micromonosporales</taxon>
        <taxon>Micromonosporaceae</taxon>
        <taxon>Dactylosporangium</taxon>
    </lineage>
</organism>
<evidence type="ECO:0000259" key="1">
    <source>
        <dbReference type="Pfam" id="PF01636"/>
    </source>
</evidence>
<dbReference type="Gene3D" id="3.90.1200.10">
    <property type="match status" value="1"/>
</dbReference>
<dbReference type="InterPro" id="IPR002575">
    <property type="entry name" value="Aminoglycoside_PTrfase"/>
</dbReference>
<dbReference type="Pfam" id="PF01636">
    <property type="entry name" value="APH"/>
    <property type="match status" value="1"/>
</dbReference>
<dbReference type="InterPro" id="IPR051678">
    <property type="entry name" value="AGP_Transferase"/>
</dbReference>
<dbReference type="AlphaFoldDB" id="A0A9W6NKD7"/>
<accession>A0A9W6NKD7</accession>
<name>A0A9W6NKD7_9ACTN</name>
<dbReference type="EMBL" id="BSFP01000011">
    <property type="protein sequence ID" value="GLL00820.1"/>
    <property type="molecule type" value="Genomic_DNA"/>
</dbReference>
<keyword evidence="3" id="KW-1185">Reference proteome</keyword>
<dbReference type="Proteomes" id="UP001143480">
    <property type="component" value="Unassembled WGS sequence"/>
</dbReference>
<evidence type="ECO:0000313" key="3">
    <source>
        <dbReference type="Proteomes" id="UP001143480"/>
    </source>
</evidence>
<dbReference type="InterPro" id="IPR011009">
    <property type="entry name" value="Kinase-like_dom_sf"/>
</dbReference>
<reference evidence="2" key="2">
    <citation type="submission" date="2023-01" db="EMBL/GenBank/DDBJ databases">
        <authorList>
            <person name="Sun Q."/>
            <person name="Evtushenko L."/>
        </authorList>
    </citation>
    <scope>NUCLEOTIDE SEQUENCE</scope>
    <source>
        <strain evidence="2">VKM Ac-1321</strain>
    </source>
</reference>
<dbReference type="RefSeq" id="WP_261965636.1">
    <property type="nucleotide sequence ID" value="NZ_BAAAXA010000001.1"/>
</dbReference>